<keyword evidence="3 5" id="KW-0731">Sigma factor</keyword>
<evidence type="ECO:0000256" key="3">
    <source>
        <dbReference type="ARBA" id="ARBA00023082"/>
    </source>
</evidence>
<dbReference type="AlphaFoldDB" id="A0A4P6FDY6"/>
<dbReference type="InterPro" id="IPR046531">
    <property type="entry name" value="DUF6596"/>
</dbReference>
<keyword evidence="11" id="KW-1185">Reference proteome</keyword>
<dbReference type="Pfam" id="PF04542">
    <property type="entry name" value="Sigma70_r2"/>
    <property type="match status" value="1"/>
</dbReference>
<accession>A0A4P6FDY6</accession>
<organism evidence="10 11">
    <name type="scientific">Agromyces protaetiae</name>
    <dbReference type="NCBI Taxonomy" id="2509455"/>
    <lineage>
        <taxon>Bacteria</taxon>
        <taxon>Bacillati</taxon>
        <taxon>Actinomycetota</taxon>
        <taxon>Actinomycetes</taxon>
        <taxon>Micrococcales</taxon>
        <taxon>Microbacteriaceae</taxon>
        <taxon>Agromyces</taxon>
    </lineage>
</organism>
<dbReference type="SUPFAM" id="SSF88946">
    <property type="entry name" value="Sigma2 domain of RNA polymerase sigma factors"/>
    <property type="match status" value="1"/>
</dbReference>
<reference evidence="10 11" key="1">
    <citation type="submission" date="2019-01" db="EMBL/GenBank/DDBJ databases">
        <title>Genome sequencing of strain FW100M-8.</title>
        <authorList>
            <person name="Heo J."/>
            <person name="Kim S.-J."/>
            <person name="Kim J.-S."/>
            <person name="Hong S.-B."/>
            <person name="Kwon S.-W."/>
        </authorList>
    </citation>
    <scope>NUCLEOTIDE SEQUENCE [LARGE SCALE GENOMIC DNA]</scope>
    <source>
        <strain evidence="10 11">FW100M-8</strain>
    </source>
</reference>
<dbReference type="Pfam" id="PF08281">
    <property type="entry name" value="Sigma70_r4_2"/>
    <property type="match status" value="1"/>
</dbReference>
<dbReference type="PANTHER" id="PTHR47756">
    <property type="entry name" value="BLL6612 PROTEIN-RELATED"/>
    <property type="match status" value="1"/>
</dbReference>
<evidence type="ECO:0000259" key="8">
    <source>
        <dbReference type="Pfam" id="PF08281"/>
    </source>
</evidence>
<evidence type="ECO:0000313" key="10">
    <source>
        <dbReference type="EMBL" id="QAY73213.1"/>
    </source>
</evidence>
<dbReference type="InterPro" id="IPR000838">
    <property type="entry name" value="RNA_pol_sigma70_ECF_CS"/>
</dbReference>
<dbReference type="InterPro" id="IPR013325">
    <property type="entry name" value="RNA_pol_sigma_r2"/>
</dbReference>
<dbReference type="GO" id="GO:0003677">
    <property type="term" value="F:DNA binding"/>
    <property type="evidence" value="ECO:0007669"/>
    <property type="project" value="UniProtKB-KW"/>
</dbReference>
<dbReference type="OrthoDB" id="9780299at2"/>
<sequence>MTDASGSPPAPERVDGGEPEASARAEASARRAVEAVWRIESARIVATLTRAVGDFALAEDLAQDALADALAQWPQAGVPKNPGAWLTAVAKRKAIDGWRRRERYDERLAEIAHDLSQQTPDASAADPWDPDRIDDEVLRLVFVACHPVLSREARVALTLRVVGGLTTEEIARLFLVPVPTVQQRIVRAKQALGDAGVPFEVPARDEFGDRLGTVLGVLYLIFTEGHTATTGEDWMRPELSLEALRLARVLVALVPREAEAHGLVALMELTAARFPARVDSSGSPVLLADQDRCRWDRSAIARGRAALGRARALATGAGRGVGSYALQAAIAEQHAVAASVEETDWRAIVATYDALAALAPSPVVELNRAVAVSMASGEGFGPEAALDLVDALAGDKRLALSHLVPSARGELLARLGRDAEARAEFERAAALAQNARERAVLLAKAAARR</sequence>
<dbReference type="InterPro" id="IPR013249">
    <property type="entry name" value="RNA_pol_sigma70_r4_t2"/>
</dbReference>
<dbReference type="NCBIfam" id="TIGR02937">
    <property type="entry name" value="sigma70-ECF"/>
    <property type="match status" value="1"/>
</dbReference>
<name>A0A4P6FDY6_9MICO</name>
<proteinExistence type="inferred from homology"/>
<feature type="compositionally biased region" description="Basic and acidic residues" evidence="6">
    <location>
        <begin position="12"/>
        <end position="26"/>
    </location>
</feature>
<feature type="domain" description="RNA polymerase sigma factor 70 region 4 type 2" evidence="8">
    <location>
        <begin position="143"/>
        <end position="192"/>
    </location>
</feature>
<dbReference type="InterPro" id="IPR013324">
    <property type="entry name" value="RNA_pol_sigma_r3/r4-like"/>
</dbReference>
<dbReference type="GO" id="GO:0006352">
    <property type="term" value="P:DNA-templated transcription initiation"/>
    <property type="evidence" value="ECO:0007669"/>
    <property type="project" value="InterPro"/>
</dbReference>
<dbReference type="Gene3D" id="1.10.10.10">
    <property type="entry name" value="Winged helix-like DNA-binding domain superfamily/Winged helix DNA-binding domain"/>
    <property type="match status" value="1"/>
</dbReference>
<protein>
    <recommendedName>
        <fullName evidence="5">RNA polymerase sigma factor</fullName>
    </recommendedName>
</protein>
<keyword evidence="5" id="KW-0238">DNA-binding</keyword>
<dbReference type="PROSITE" id="PS01063">
    <property type="entry name" value="SIGMA70_ECF"/>
    <property type="match status" value="1"/>
</dbReference>
<feature type="region of interest" description="Disordered" evidence="6">
    <location>
        <begin position="1"/>
        <end position="26"/>
    </location>
</feature>
<dbReference type="RefSeq" id="WP_129190239.1">
    <property type="nucleotide sequence ID" value="NZ_CP035491.1"/>
</dbReference>
<evidence type="ECO:0000256" key="6">
    <source>
        <dbReference type="SAM" id="MobiDB-lite"/>
    </source>
</evidence>
<feature type="domain" description="DUF6596" evidence="9">
    <location>
        <begin position="210"/>
        <end position="310"/>
    </location>
</feature>
<dbReference type="GO" id="GO:0016987">
    <property type="term" value="F:sigma factor activity"/>
    <property type="evidence" value="ECO:0007669"/>
    <property type="project" value="UniProtKB-KW"/>
</dbReference>
<comment type="similarity">
    <text evidence="1 5">Belongs to the sigma-70 factor family. ECF subfamily.</text>
</comment>
<dbReference type="Pfam" id="PF20239">
    <property type="entry name" value="DUF6596"/>
    <property type="match status" value="1"/>
</dbReference>
<dbReference type="Proteomes" id="UP000291259">
    <property type="component" value="Chromosome"/>
</dbReference>
<evidence type="ECO:0000256" key="4">
    <source>
        <dbReference type="ARBA" id="ARBA00023163"/>
    </source>
</evidence>
<evidence type="ECO:0000256" key="2">
    <source>
        <dbReference type="ARBA" id="ARBA00023015"/>
    </source>
</evidence>
<dbReference type="InterPro" id="IPR007627">
    <property type="entry name" value="RNA_pol_sigma70_r2"/>
</dbReference>
<evidence type="ECO:0000259" key="9">
    <source>
        <dbReference type="Pfam" id="PF20239"/>
    </source>
</evidence>
<dbReference type="InterPro" id="IPR014284">
    <property type="entry name" value="RNA_pol_sigma-70_dom"/>
</dbReference>
<dbReference type="KEGG" id="agf:ET445_07495"/>
<evidence type="ECO:0000256" key="5">
    <source>
        <dbReference type="RuleBase" id="RU000716"/>
    </source>
</evidence>
<dbReference type="InterPro" id="IPR036388">
    <property type="entry name" value="WH-like_DNA-bd_sf"/>
</dbReference>
<evidence type="ECO:0000313" key="11">
    <source>
        <dbReference type="Proteomes" id="UP000291259"/>
    </source>
</evidence>
<keyword evidence="2 5" id="KW-0805">Transcription regulation</keyword>
<feature type="domain" description="RNA polymerase sigma-70 region 2" evidence="7">
    <location>
        <begin position="43"/>
        <end position="103"/>
    </location>
</feature>
<dbReference type="EMBL" id="CP035491">
    <property type="protein sequence ID" value="QAY73213.1"/>
    <property type="molecule type" value="Genomic_DNA"/>
</dbReference>
<dbReference type="GO" id="GO:0006950">
    <property type="term" value="P:response to stress"/>
    <property type="evidence" value="ECO:0007669"/>
    <property type="project" value="UniProtKB-ARBA"/>
</dbReference>
<keyword evidence="4 5" id="KW-0804">Transcription</keyword>
<dbReference type="PANTHER" id="PTHR47756:SF2">
    <property type="entry name" value="BLL6612 PROTEIN"/>
    <property type="match status" value="1"/>
</dbReference>
<evidence type="ECO:0000256" key="1">
    <source>
        <dbReference type="ARBA" id="ARBA00010641"/>
    </source>
</evidence>
<dbReference type="SUPFAM" id="SSF88659">
    <property type="entry name" value="Sigma3 and sigma4 domains of RNA polymerase sigma factors"/>
    <property type="match status" value="1"/>
</dbReference>
<evidence type="ECO:0000259" key="7">
    <source>
        <dbReference type="Pfam" id="PF04542"/>
    </source>
</evidence>
<gene>
    <name evidence="10" type="ORF">ET445_07495</name>
</gene>
<dbReference type="Gene3D" id="1.10.1740.10">
    <property type="match status" value="1"/>
</dbReference>